<dbReference type="GO" id="GO:0046933">
    <property type="term" value="F:proton-transporting ATP synthase activity, rotational mechanism"/>
    <property type="evidence" value="ECO:0007669"/>
    <property type="project" value="UniProtKB-UniRule"/>
</dbReference>
<evidence type="ECO:0000256" key="12">
    <source>
        <dbReference type="ARBA" id="ARBA00037847"/>
    </source>
</evidence>
<dbReference type="PANTHER" id="PTHR33445">
    <property type="entry name" value="ATP SYNTHASE SUBUNIT B', CHLOROPLASTIC"/>
    <property type="match status" value="1"/>
</dbReference>
<comment type="similarity">
    <text evidence="1 13">Belongs to the ATPase B chain family.</text>
</comment>
<dbReference type="InterPro" id="IPR000711">
    <property type="entry name" value="ATPase_OSCP/dsu"/>
</dbReference>
<keyword evidence="6 13" id="KW-1133">Transmembrane helix</keyword>
<dbReference type="GO" id="GO:0012505">
    <property type="term" value="C:endomembrane system"/>
    <property type="evidence" value="ECO:0007669"/>
    <property type="project" value="UniProtKB-SubCell"/>
</dbReference>
<evidence type="ECO:0000256" key="2">
    <source>
        <dbReference type="ARBA" id="ARBA00022448"/>
    </source>
</evidence>
<keyword evidence="5 13" id="KW-0375">Hydrogen ion transport</keyword>
<evidence type="ECO:0000256" key="8">
    <source>
        <dbReference type="ARBA" id="ARBA00023136"/>
    </source>
</evidence>
<dbReference type="Pfam" id="PF00430">
    <property type="entry name" value="ATP-synt_B"/>
    <property type="match status" value="1"/>
</dbReference>
<dbReference type="GO" id="GO:0005886">
    <property type="term" value="C:plasma membrane"/>
    <property type="evidence" value="ECO:0007669"/>
    <property type="project" value="UniProtKB-SubCell"/>
</dbReference>
<dbReference type="InterPro" id="IPR050059">
    <property type="entry name" value="ATP_synthase_B_chain"/>
</dbReference>
<evidence type="ECO:0000256" key="14">
    <source>
        <dbReference type="SAM" id="Coils"/>
    </source>
</evidence>
<dbReference type="Pfam" id="PF00213">
    <property type="entry name" value="OSCP"/>
    <property type="match status" value="1"/>
</dbReference>
<dbReference type="HAMAP" id="MF_01398">
    <property type="entry name" value="ATP_synth_b_bprime"/>
    <property type="match status" value="1"/>
</dbReference>
<feature type="transmembrane region" description="Helical" evidence="13">
    <location>
        <begin position="6"/>
        <end position="27"/>
    </location>
</feature>
<evidence type="ECO:0000256" key="7">
    <source>
        <dbReference type="ARBA" id="ARBA00023065"/>
    </source>
</evidence>
<dbReference type="InterPro" id="IPR002146">
    <property type="entry name" value="ATP_synth_b/b'su_bac/chlpt"/>
</dbReference>
<evidence type="ECO:0000256" key="11">
    <source>
        <dbReference type="ARBA" id="ARBA00025614"/>
    </source>
</evidence>
<keyword evidence="8 13" id="KW-0472">Membrane</keyword>
<dbReference type="Proteomes" id="UP000257131">
    <property type="component" value="Unassembled WGS sequence"/>
</dbReference>
<comment type="subcellular location">
    <subcellularLocation>
        <location evidence="13">Cell membrane</location>
        <topology evidence="13">Single-pass membrane protein</topology>
    </subcellularLocation>
    <subcellularLocation>
        <location evidence="12">Endomembrane system</location>
        <topology evidence="12">Single-pass membrane protein</topology>
    </subcellularLocation>
</comment>
<keyword evidence="7 13" id="KW-0406">Ion transport</keyword>
<accession>A0A3D9BVL6</accession>
<comment type="function">
    <text evidence="11">Component of the F(0) channel, it forms part of the peripheral stalk, linking F(1) to F(0). The b'-subunit is a diverged and duplicated form of b found in plants and photosynthetic bacteria.</text>
</comment>
<comment type="function">
    <text evidence="10 13">F(1)F(0) ATP synthase produces ATP from ADP in the presence of a proton or sodium gradient. F-type ATPases consist of two structural domains, F(1) containing the extramembraneous catalytic core and F(0) containing the membrane proton channel, linked together by a central stalk and a peripheral stalk. During catalysis, ATP synthesis in the catalytic domain of F(1) is coupled via a rotary mechanism of the central stalk subunits to proton translocation.</text>
</comment>
<keyword evidence="4 13" id="KW-0812">Transmembrane</keyword>
<evidence type="ECO:0000313" key="16">
    <source>
        <dbReference type="EMBL" id="REC57371.1"/>
    </source>
</evidence>
<dbReference type="PANTHER" id="PTHR33445:SF2">
    <property type="entry name" value="ATP SYNTHASE SUBUNIT B', CHLOROPLASTIC"/>
    <property type="match status" value="1"/>
</dbReference>
<dbReference type="EMBL" id="QOHR01000007">
    <property type="protein sequence ID" value="REC57371.1"/>
    <property type="molecule type" value="Genomic_DNA"/>
</dbReference>
<dbReference type="OrthoDB" id="466272at2"/>
<evidence type="ECO:0000256" key="13">
    <source>
        <dbReference type="HAMAP-Rule" id="MF_01398"/>
    </source>
</evidence>
<dbReference type="RefSeq" id="WP_115979357.1">
    <property type="nucleotide sequence ID" value="NZ_QOHR01000007.1"/>
</dbReference>
<evidence type="ECO:0000256" key="3">
    <source>
        <dbReference type="ARBA" id="ARBA00022547"/>
    </source>
</evidence>
<keyword evidence="17" id="KW-1185">Reference proteome</keyword>
<feature type="compositionally biased region" description="Acidic residues" evidence="15">
    <location>
        <begin position="261"/>
        <end position="276"/>
    </location>
</feature>
<keyword evidence="14" id="KW-0175">Coiled coil</keyword>
<sequence length="289" mass="32507">MQIDWLTVAAQIVNFLVLVWLLQRFLYRPITSAMRRREERIESRLAGAREARETAEAEERRLEEKEADLDARADAILASAREEAEELRARLERELREEMEEKRAAWRRHLAEERDALVVSLRRQAGQKVLRIAERVLADYADSDVAERVAGTFTDRLAALDAETRDALAEAAADAGATARVETGHALGTDARRKLTRAIHEELSTDIDVAYSEDPELVMGLRLSIGDYAAEWSAARYLRRLETELGEMIDADTGASGREGDAEDEGAEDDRADDGAADTPDRETERQTR</sequence>
<evidence type="ECO:0000313" key="17">
    <source>
        <dbReference type="Proteomes" id="UP000257131"/>
    </source>
</evidence>
<organism evidence="16 17">
    <name type="scientific">Rhodosalinus sediminis</name>
    <dbReference type="NCBI Taxonomy" id="1940533"/>
    <lineage>
        <taxon>Bacteria</taxon>
        <taxon>Pseudomonadati</taxon>
        <taxon>Pseudomonadota</taxon>
        <taxon>Alphaproteobacteria</taxon>
        <taxon>Rhodobacterales</taxon>
        <taxon>Paracoccaceae</taxon>
        <taxon>Rhodosalinus</taxon>
    </lineage>
</organism>
<dbReference type="GO" id="GO:0045259">
    <property type="term" value="C:proton-transporting ATP synthase complex"/>
    <property type="evidence" value="ECO:0007669"/>
    <property type="project" value="UniProtKB-KW"/>
</dbReference>
<proteinExistence type="inferred from homology"/>
<protein>
    <recommendedName>
        <fullName evidence="13">ATP synthase subunit b</fullName>
    </recommendedName>
    <alternativeName>
        <fullName evidence="13">ATP synthase F(0) sector subunit b</fullName>
    </alternativeName>
    <alternativeName>
        <fullName evidence="13">ATPase subunit I</fullName>
    </alternativeName>
    <alternativeName>
        <fullName evidence="13">F-type ATPase subunit b</fullName>
        <shortName evidence="13">F-ATPase subunit b</shortName>
    </alternativeName>
</protein>
<evidence type="ECO:0000256" key="1">
    <source>
        <dbReference type="ARBA" id="ARBA00005513"/>
    </source>
</evidence>
<dbReference type="AlphaFoldDB" id="A0A3D9BVL6"/>
<evidence type="ECO:0000256" key="6">
    <source>
        <dbReference type="ARBA" id="ARBA00022989"/>
    </source>
</evidence>
<feature type="coiled-coil region" evidence="14">
    <location>
        <begin position="38"/>
        <end position="116"/>
    </location>
</feature>
<name>A0A3D9BVL6_9RHOB</name>
<reference evidence="16 17" key="1">
    <citation type="journal article" date="2017" name="Int. J. Syst. Evol. Microbiol.">
        <title>Rhodosalinus sediminis gen. nov., sp. nov., isolated from marine saltern.</title>
        <authorList>
            <person name="Guo L.Y."/>
            <person name="Ling S.K."/>
            <person name="Li C.M."/>
            <person name="Chen G.J."/>
            <person name="Du Z.J."/>
        </authorList>
    </citation>
    <scope>NUCLEOTIDE SEQUENCE [LARGE SCALE GENOMIC DNA]</scope>
    <source>
        <strain evidence="16 17">WDN1C137</strain>
    </source>
</reference>
<keyword evidence="2 13" id="KW-0813">Transport</keyword>
<feature type="compositionally biased region" description="Basic and acidic residues" evidence="15">
    <location>
        <begin position="279"/>
        <end position="289"/>
    </location>
</feature>
<keyword evidence="13" id="KW-1003">Cell membrane</keyword>
<keyword evidence="3 13" id="KW-0138">CF(0)</keyword>
<feature type="region of interest" description="Disordered" evidence="15">
    <location>
        <begin position="248"/>
        <end position="289"/>
    </location>
</feature>
<evidence type="ECO:0000256" key="10">
    <source>
        <dbReference type="ARBA" id="ARBA00025198"/>
    </source>
</evidence>
<dbReference type="GO" id="GO:0046961">
    <property type="term" value="F:proton-transporting ATPase activity, rotational mechanism"/>
    <property type="evidence" value="ECO:0007669"/>
    <property type="project" value="TreeGrafter"/>
</dbReference>
<evidence type="ECO:0000256" key="4">
    <source>
        <dbReference type="ARBA" id="ARBA00022692"/>
    </source>
</evidence>
<gene>
    <name evidence="13" type="primary">atpF</name>
    <name evidence="16" type="ORF">DRV84_07970</name>
</gene>
<evidence type="ECO:0000256" key="15">
    <source>
        <dbReference type="SAM" id="MobiDB-lite"/>
    </source>
</evidence>
<evidence type="ECO:0000256" key="5">
    <source>
        <dbReference type="ARBA" id="ARBA00022781"/>
    </source>
</evidence>
<comment type="subunit">
    <text evidence="13">F-type ATPases have 2 components, F(1) - the catalytic core - and F(0) - the membrane proton channel. F(1) has five subunits: alpha(3), beta(3), gamma(1), delta(1), epsilon(1). F(0) has three main subunits: a(1), b(2) and c(10-14). The alpha and beta chains form an alternating ring which encloses part of the gamma chain. F(1) is attached to F(0) by a central stalk formed by the gamma and epsilon chains, while a peripheral stalk is formed by the delta and b chains.</text>
</comment>
<evidence type="ECO:0000256" key="9">
    <source>
        <dbReference type="ARBA" id="ARBA00023310"/>
    </source>
</evidence>
<comment type="caution">
    <text evidence="16">The sequence shown here is derived from an EMBL/GenBank/DDBJ whole genome shotgun (WGS) entry which is preliminary data.</text>
</comment>
<keyword evidence="9 13" id="KW-0066">ATP synthesis</keyword>